<dbReference type="PROSITE" id="PS00539">
    <property type="entry name" value="PYROKININ"/>
    <property type="match status" value="1"/>
</dbReference>
<keyword evidence="7" id="KW-0732">Signal</keyword>
<proteinExistence type="inferred from homology"/>
<evidence type="ECO:0000256" key="6">
    <source>
        <dbReference type="SAM" id="MobiDB-lite"/>
    </source>
</evidence>
<feature type="chain" id="PRO_5044768162" evidence="7">
    <location>
        <begin position="24"/>
        <end position="135"/>
    </location>
</feature>
<feature type="signal peptide" evidence="7">
    <location>
        <begin position="1"/>
        <end position="23"/>
    </location>
</feature>
<dbReference type="Proteomes" id="UP001558652">
    <property type="component" value="Unassembled WGS sequence"/>
</dbReference>
<sequence length="135" mass="14948">MQLLSATVLIGAVIFLATSYVGADKEEVKLKRDASGLFPFPRVGRSRYPTLCSSFNPEDKIKREGLIPFPRVGRSGDKRDNTGSSGLWFGPRLGRVQKRNNPWLFVDGPVGEIGVTENSSEEEDELERVVSSESF</sequence>
<keyword evidence="3" id="KW-0964">Secreted</keyword>
<evidence type="ECO:0000313" key="8">
    <source>
        <dbReference type="EMBL" id="KAL1129945.1"/>
    </source>
</evidence>
<evidence type="ECO:0000256" key="7">
    <source>
        <dbReference type="SAM" id="SignalP"/>
    </source>
</evidence>
<dbReference type="AlphaFoldDB" id="A0ABD0YF55"/>
<evidence type="ECO:0000256" key="4">
    <source>
        <dbReference type="ARBA" id="ARBA00022815"/>
    </source>
</evidence>
<evidence type="ECO:0000256" key="3">
    <source>
        <dbReference type="ARBA" id="ARBA00022525"/>
    </source>
</evidence>
<evidence type="ECO:0000313" key="9">
    <source>
        <dbReference type="Proteomes" id="UP001558652"/>
    </source>
</evidence>
<accession>A0ABD0YF55</accession>
<comment type="similarity">
    <text evidence="2">Belongs to the pyrokinin family.</text>
</comment>
<dbReference type="GO" id="GO:0005576">
    <property type="term" value="C:extracellular region"/>
    <property type="evidence" value="ECO:0007669"/>
    <property type="project" value="UniProtKB-SubCell"/>
</dbReference>
<dbReference type="GO" id="GO:0007218">
    <property type="term" value="P:neuropeptide signaling pathway"/>
    <property type="evidence" value="ECO:0007669"/>
    <property type="project" value="UniProtKB-KW"/>
</dbReference>
<evidence type="ECO:0000256" key="2">
    <source>
        <dbReference type="ARBA" id="ARBA00007714"/>
    </source>
</evidence>
<reference evidence="8 9" key="1">
    <citation type="submission" date="2024-07" db="EMBL/GenBank/DDBJ databases">
        <title>Chromosome-level genome assembly of the water stick insect Ranatra chinensis (Heteroptera: Nepidae).</title>
        <authorList>
            <person name="Liu X."/>
        </authorList>
    </citation>
    <scope>NUCLEOTIDE SEQUENCE [LARGE SCALE GENOMIC DNA]</scope>
    <source>
        <strain evidence="8">Cailab_2021Rc</strain>
        <tissue evidence="8">Muscle</tissue>
    </source>
</reference>
<dbReference type="InterPro" id="IPR013231">
    <property type="entry name" value="Periviscerokinin"/>
</dbReference>
<name>A0ABD0YF55_9HEMI</name>
<evidence type="ECO:0000256" key="5">
    <source>
        <dbReference type="ARBA" id="ARBA00023320"/>
    </source>
</evidence>
<keyword evidence="5" id="KW-0527">Neuropeptide</keyword>
<dbReference type="InterPro" id="IPR001484">
    <property type="entry name" value="Pyrokinin_CS"/>
</dbReference>
<protein>
    <submittedName>
        <fullName evidence="8">Uncharacterized protein</fullName>
    </submittedName>
</protein>
<organism evidence="8 9">
    <name type="scientific">Ranatra chinensis</name>
    <dbReference type="NCBI Taxonomy" id="642074"/>
    <lineage>
        <taxon>Eukaryota</taxon>
        <taxon>Metazoa</taxon>
        <taxon>Ecdysozoa</taxon>
        <taxon>Arthropoda</taxon>
        <taxon>Hexapoda</taxon>
        <taxon>Insecta</taxon>
        <taxon>Pterygota</taxon>
        <taxon>Neoptera</taxon>
        <taxon>Paraneoptera</taxon>
        <taxon>Hemiptera</taxon>
        <taxon>Heteroptera</taxon>
        <taxon>Panheteroptera</taxon>
        <taxon>Nepomorpha</taxon>
        <taxon>Nepidae</taxon>
        <taxon>Ranatrinae</taxon>
        <taxon>Ranatra</taxon>
    </lineage>
</organism>
<keyword evidence="9" id="KW-1185">Reference proteome</keyword>
<dbReference type="Pfam" id="PF08259">
    <property type="entry name" value="Periviscerokin"/>
    <property type="match status" value="2"/>
</dbReference>
<comment type="subcellular location">
    <subcellularLocation>
        <location evidence="1">Secreted</location>
    </subcellularLocation>
</comment>
<gene>
    <name evidence="8" type="ORF">AAG570_012889</name>
</gene>
<keyword evidence="4" id="KW-0027">Amidation</keyword>
<dbReference type="EMBL" id="JBFDAA010000008">
    <property type="protein sequence ID" value="KAL1129945.1"/>
    <property type="molecule type" value="Genomic_DNA"/>
</dbReference>
<feature type="region of interest" description="Disordered" evidence="6">
    <location>
        <begin position="114"/>
        <end position="135"/>
    </location>
</feature>
<evidence type="ECO:0000256" key="1">
    <source>
        <dbReference type="ARBA" id="ARBA00004613"/>
    </source>
</evidence>
<comment type="caution">
    <text evidence="8">The sequence shown here is derived from an EMBL/GenBank/DDBJ whole genome shotgun (WGS) entry which is preliminary data.</text>
</comment>